<dbReference type="EMBL" id="JAVRRF010000025">
    <property type="protein sequence ID" value="KAK5053643.1"/>
    <property type="molecule type" value="Genomic_DNA"/>
</dbReference>
<name>A0ABR0J0V3_9EURO</name>
<accession>A0ABR0J0V3</accession>
<comment type="caution">
    <text evidence="2">The sequence shown here is derived from an EMBL/GenBank/DDBJ whole genome shotgun (WGS) entry which is preliminary data.</text>
</comment>
<evidence type="ECO:0008006" key="4">
    <source>
        <dbReference type="Google" id="ProtNLM"/>
    </source>
</evidence>
<evidence type="ECO:0000313" key="3">
    <source>
        <dbReference type="Proteomes" id="UP001345691"/>
    </source>
</evidence>
<dbReference type="SUPFAM" id="SSF48452">
    <property type="entry name" value="TPR-like"/>
    <property type="match status" value="1"/>
</dbReference>
<dbReference type="Pfam" id="PF13374">
    <property type="entry name" value="TPR_10"/>
    <property type="match status" value="1"/>
</dbReference>
<dbReference type="InterPro" id="IPR011990">
    <property type="entry name" value="TPR-like_helical_dom_sf"/>
</dbReference>
<feature type="region of interest" description="Disordered" evidence="1">
    <location>
        <begin position="1"/>
        <end position="24"/>
    </location>
</feature>
<dbReference type="Gene3D" id="1.25.40.10">
    <property type="entry name" value="Tetratricopeptide repeat domain"/>
    <property type="match status" value="1"/>
</dbReference>
<dbReference type="Proteomes" id="UP001345691">
    <property type="component" value="Unassembled WGS sequence"/>
</dbReference>
<reference evidence="2 3" key="1">
    <citation type="submission" date="2023-08" db="EMBL/GenBank/DDBJ databases">
        <title>Black Yeasts Isolated from many extreme environments.</title>
        <authorList>
            <person name="Coleine C."/>
            <person name="Stajich J.E."/>
            <person name="Selbmann L."/>
        </authorList>
    </citation>
    <scope>NUCLEOTIDE SEQUENCE [LARGE SCALE GENOMIC DNA]</scope>
    <source>
        <strain evidence="2 3">CCFEE 6328</strain>
    </source>
</reference>
<keyword evidence="3" id="KW-1185">Reference proteome</keyword>
<feature type="region of interest" description="Disordered" evidence="1">
    <location>
        <begin position="163"/>
        <end position="185"/>
    </location>
</feature>
<organism evidence="2 3">
    <name type="scientific">Exophiala sideris</name>
    <dbReference type="NCBI Taxonomy" id="1016849"/>
    <lineage>
        <taxon>Eukaryota</taxon>
        <taxon>Fungi</taxon>
        <taxon>Dikarya</taxon>
        <taxon>Ascomycota</taxon>
        <taxon>Pezizomycotina</taxon>
        <taxon>Eurotiomycetes</taxon>
        <taxon>Chaetothyriomycetidae</taxon>
        <taxon>Chaetothyriales</taxon>
        <taxon>Herpotrichiellaceae</taxon>
        <taxon>Exophiala</taxon>
    </lineage>
</organism>
<gene>
    <name evidence="2" type="ORF">LTR69_009288</name>
</gene>
<proteinExistence type="predicted"/>
<sequence>MPPKEDGTPRAFTWITGDPRSRQNVTQIRRHAGQNPGGRVPTALRASADNNQASSVHGRVYLAPAPVASAQVQGTVDTSTKSKTATASSSAHIVYPATRPPGNTTPIPTSSAQVLYPITRPPEHITSTSSTTKAPVRRLAIDELVNPSDEQDGEHISVLSASSTAGDVGWKSNEPAASFDEHQGSTLSRYAAGKQREDATQSNKRISELLEINVLQANVSKRRKPVSSSSSQVSWRLGMAPAPKSPLALSKDDSQMEQILLHTREFYTGTFESTWSARLQQDGTAFDIISTVETFSGSITTAAGLIAVNRIDSASSILNRVLPTLHQLLTSPHPQLYYVLAELSLDGSDSDLARLRFQIKHFAADVSEGVLGAHHPITQLLRMRLPDTTTVRLRELIQAEIHKLHEQLFGGEAYQTTCQEYFLARILSQLGRPDDAVRILAGLLSRCEKMYGADSLMCVTAMLELAKVHLAQSQCPGERHGQGQGVAYEQAESLANDALRRTFRIQTGNQVRLLSAGILHSRMACMRTLGRVHSLRTNHGSALQYYARAVKVGVDELGPTVPATQLALADLDQASKMAATTDTPGTLGPPLRAFEMREMLDSLTSINTTAVS</sequence>
<evidence type="ECO:0000313" key="2">
    <source>
        <dbReference type="EMBL" id="KAK5053643.1"/>
    </source>
</evidence>
<evidence type="ECO:0000256" key="1">
    <source>
        <dbReference type="SAM" id="MobiDB-lite"/>
    </source>
</evidence>
<protein>
    <recommendedName>
        <fullName evidence="4">MalT-like TPR region domain-containing protein</fullName>
    </recommendedName>
</protein>